<keyword evidence="4" id="KW-1185">Reference proteome</keyword>
<reference evidence="3 4" key="1">
    <citation type="submission" date="2022-01" db="EMBL/GenBank/DDBJ databases">
        <title>Labilibaculum sp. nov, a marine bacterium isolated from Antarctica.</title>
        <authorList>
            <person name="Dai W."/>
        </authorList>
    </citation>
    <scope>NUCLEOTIDE SEQUENCE [LARGE SCALE GENOMIC DNA]</scope>
    <source>
        <strain evidence="3 4">DW002</strain>
    </source>
</reference>
<evidence type="ECO:0000259" key="1">
    <source>
        <dbReference type="Pfam" id="PF01841"/>
    </source>
</evidence>
<accession>A0ABT5VP50</accession>
<dbReference type="Gene3D" id="2.60.40.3140">
    <property type="match status" value="1"/>
</dbReference>
<dbReference type="Gene3D" id="3.10.620.30">
    <property type="match status" value="1"/>
</dbReference>
<dbReference type="RefSeq" id="WP_275108551.1">
    <property type="nucleotide sequence ID" value="NZ_JAKJSC010000001.1"/>
</dbReference>
<dbReference type="Pfam" id="PF12969">
    <property type="entry name" value="DUF3857"/>
    <property type="match status" value="1"/>
</dbReference>
<evidence type="ECO:0000259" key="2">
    <source>
        <dbReference type="Pfam" id="PF12969"/>
    </source>
</evidence>
<dbReference type="SUPFAM" id="SSF54001">
    <property type="entry name" value="Cysteine proteinases"/>
    <property type="match status" value="1"/>
</dbReference>
<protein>
    <submittedName>
        <fullName evidence="3">DUF3857 domain-containing protein</fullName>
    </submittedName>
</protein>
<dbReference type="Pfam" id="PF01841">
    <property type="entry name" value="Transglut_core"/>
    <property type="match status" value="1"/>
</dbReference>
<dbReference type="InterPro" id="IPR038765">
    <property type="entry name" value="Papain-like_cys_pep_sf"/>
</dbReference>
<dbReference type="Gene3D" id="2.60.120.1130">
    <property type="match status" value="1"/>
</dbReference>
<feature type="domain" description="Transglutaminase-like" evidence="1">
    <location>
        <begin position="277"/>
        <end position="386"/>
    </location>
</feature>
<dbReference type="InterPro" id="IPR024618">
    <property type="entry name" value="DUF3857"/>
</dbReference>
<dbReference type="EMBL" id="JAKJSC010000001">
    <property type="protein sequence ID" value="MDE5417214.1"/>
    <property type="molecule type" value="Genomic_DNA"/>
</dbReference>
<evidence type="ECO:0000313" key="3">
    <source>
        <dbReference type="EMBL" id="MDE5417214.1"/>
    </source>
</evidence>
<organism evidence="3 4">
    <name type="scientific">Paralabilibaculum antarcticum</name>
    <dbReference type="NCBI Taxonomy" id="2912572"/>
    <lineage>
        <taxon>Bacteria</taxon>
        <taxon>Pseudomonadati</taxon>
        <taxon>Bacteroidota</taxon>
        <taxon>Bacteroidia</taxon>
        <taxon>Marinilabiliales</taxon>
        <taxon>Marinifilaceae</taxon>
        <taxon>Paralabilibaculum</taxon>
    </lineage>
</organism>
<name>A0ABT5VP50_9BACT</name>
<dbReference type="InterPro" id="IPR002931">
    <property type="entry name" value="Transglutaminase-like"/>
</dbReference>
<comment type="caution">
    <text evidence="3">The sequence shown here is derived from an EMBL/GenBank/DDBJ whole genome shotgun (WGS) entry which is preliminary data.</text>
</comment>
<gene>
    <name evidence="3" type="ORF">L3049_04260</name>
</gene>
<dbReference type="Proteomes" id="UP001528920">
    <property type="component" value="Unassembled WGS sequence"/>
</dbReference>
<evidence type="ECO:0000313" key="4">
    <source>
        <dbReference type="Proteomes" id="UP001528920"/>
    </source>
</evidence>
<sequence>MNTRYTLILLLYFLSPIISFAKKTPQFPVSEISVLLKADADAIVRLESNHIDLISTKRVVLKHKTAITILNESGNHFGEIELYYDKSRPILELIAAIYDSEGSLIERVKSSEIKDYSASGSSLFTDGRLKHYEPIQKNYPYTIVYSYTQTFNSYINLTGWYPYPGYRCAVEQSQFNVTCKEDNFRYKAYHLGIEPKIDEQEDETSYSWELSQLPAIKKEPYSPSFYQTVPKLICAPNDFQMDKIDGQMSSWSKFGNWRYTLNTGRDELDLESQERIKSLVKDCKTDFEKVKTLYEYLQNKTRYISIQVGIGGWQAFPAQDVEDKSYGDCKALSNYMRALLKVVDITSYYTIVNAGSSASSTDTSFVHNFSNHAILMVPLEKDSIWLECTSKTQACGFLGSFTDDREVLCMTENGGKLVHTPRYKMSDNTQNRIANVTILPDGNAQVKVQTKYHGIQYENIEFLYDISLEEQKKKLYKSIDLPDFKIQDVKIECIKTRIPESKLDLTLDVRNYASKSGDRLFIPLNLMNRSSYIPKKVKERRTSILGRREYCDTDSIHFTIPEGFKIENLPGKKVIESDFGRYTSEVKQNEQEISYIRTLEFFKFNYPADRYDDFRNYKKAIVRADKAKLVLKQEVL</sequence>
<proteinExistence type="predicted"/>
<feature type="domain" description="DUF3857" evidence="2">
    <location>
        <begin position="58"/>
        <end position="217"/>
    </location>
</feature>